<sequence>MDNYNDYCDTELCLSPGGTAAARRYLHPTSNSNTPTTTINSGSLYNMMDKSEGNNQQITIFYGGRMCTCDVTEIQARAIICMAKRNMEERMAQCNNNNNNNNNNGGDSSSEPSQPPQLINPGLSMKRSLHHFLEKRKARISPP</sequence>
<keyword evidence="2" id="KW-1185">Reference proteome</keyword>
<name>A0ACB7U1Z5_DIOAL</name>
<evidence type="ECO:0000313" key="1">
    <source>
        <dbReference type="EMBL" id="KAH7654311.1"/>
    </source>
</evidence>
<protein>
    <submittedName>
        <fullName evidence="1">Tify domain-containing protein</fullName>
    </submittedName>
</protein>
<evidence type="ECO:0000313" key="2">
    <source>
        <dbReference type="Proteomes" id="UP000827976"/>
    </source>
</evidence>
<comment type="caution">
    <text evidence="1">The sequence shown here is derived from an EMBL/GenBank/DDBJ whole genome shotgun (WGS) entry which is preliminary data.</text>
</comment>
<gene>
    <name evidence="1" type="ORF">IHE45_19G136000</name>
</gene>
<accession>A0ACB7U1Z5</accession>
<reference evidence="2" key="1">
    <citation type="journal article" date="2022" name="Nat. Commun.">
        <title>Chromosome evolution and the genetic basis of agronomically important traits in greater yam.</title>
        <authorList>
            <person name="Bredeson J.V."/>
            <person name="Lyons J.B."/>
            <person name="Oniyinde I.O."/>
            <person name="Okereke N.R."/>
            <person name="Kolade O."/>
            <person name="Nnabue I."/>
            <person name="Nwadili C.O."/>
            <person name="Hribova E."/>
            <person name="Parker M."/>
            <person name="Nwogha J."/>
            <person name="Shu S."/>
            <person name="Carlson J."/>
            <person name="Kariba R."/>
            <person name="Muthemba S."/>
            <person name="Knop K."/>
            <person name="Barton G.J."/>
            <person name="Sherwood A.V."/>
            <person name="Lopez-Montes A."/>
            <person name="Asiedu R."/>
            <person name="Jamnadass R."/>
            <person name="Muchugi A."/>
            <person name="Goodstein D."/>
            <person name="Egesi C.N."/>
            <person name="Featherston J."/>
            <person name="Asfaw A."/>
            <person name="Simpson G.G."/>
            <person name="Dolezel J."/>
            <person name="Hendre P.S."/>
            <person name="Van Deynze A."/>
            <person name="Kumar P.L."/>
            <person name="Obidiegwu J.E."/>
            <person name="Bhattacharjee R."/>
            <person name="Rokhsar D.S."/>
        </authorList>
    </citation>
    <scope>NUCLEOTIDE SEQUENCE [LARGE SCALE GENOMIC DNA]</scope>
    <source>
        <strain evidence="2">cv. TDa95/00328</strain>
    </source>
</reference>
<organism evidence="1 2">
    <name type="scientific">Dioscorea alata</name>
    <name type="common">Purple yam</name>
    <dbReference type="NCBI Taxonomy" id="55571"/>
    <lineage>
        <taxon>Eukaryota</taxon>
        <taxon>Viridiplantae</taxon>
        <taxon>Streptophyta</taxon>
        <taxon>Embryophyta</taxon>
        <taxon>Tracheophyta</taxon>
        <taxon>Spermatophyta</taxon>
        <taxon>Magnoliopsida</taxon>
        <taxon>Liliopsida</taxon>
        <taxon>Dioscoreales</taxon>
        <taxon>Dioscoreaceae</taxon>
        <taxon>Dioscorea</taxon>
    </lineage>
</organism>
<dbReference type="EMBL" id="CM037029">
    <property type="protein sequence ID" value="KAH7654311.1"/>
    <property type="molecule type" value="Genomic_DNA"/>
</dbReference>
<proteinExistence type="predicted"/>
<dbReference type="Proteomes" id="UP000827976">
    <property type="component" value="Chromosome 19"/>
</dbReference>